<name>A0A2K3KFG8_TRIPR</name>
<dbReference type="Proteomes" id="UP000236291">
    <property type="component" value="Unassembled WGS sequence"/>
</dbReference>
<reference evidence="1 2" key="2">
    <citation type="journal article" date="2017" name="Front. Plant Sci.">
        <title>Gene Classification and Mining of Molecular Markers Useful in Red Clover (Trifolium pratense) Breeding.</title>
        <authorList>
            <person name="Istvanek J."/>
            <person name="Dluhosova J."/>
            <person name="Dluhos P."/>
            <person name="Patkova L."/>
            <person name="Nedelnik J."/>
            <person name="Repkova J."/>
        </authorList>
    </citation>
    <scope>NUCLEOTIDE SEQUENCE [LARGE SCALE GENOMIC DNA]</scope>
    <source>
        <strain evidence="2">cv. Tatra</strain>
        <tissue evidence="1">Young leaves</tissue>
    </source>
</reference>
<dbReference type="EMBL" id="ASHM01094581">
    <property type="protein sequence ID" value="PNX65035.1"/>
    <property type="molecule type" value="Genomic_DNA"/>
</dbReference>
<dbReference type="AlphaFoldDB" id="A0A2K3KFG8"/>
<organism evidence="1 2">
    <name type="scientific">Trifolium pratense</name>
    <name type="common">Red clover</name>
    <dbReference type="NCBI Taxonomy" id="57577"/>
    <lineage>
        <taxon>Eukaryota</taxon>
        <taxon>Viridiplantae</taxon>
        <taxon>Streptophyta</taxon>
        <taxon>Embryophyta</taxon>
        <taxon>Tracheophyta</taxon>
        <taxon>Spermatophyta</taxon>
        <taxon>Magnoliopsida</taxon>
        <taxon>eudicotyledons</taxon>
        <taxon>Gunneridae</taxon>
        <taxon>Pentapetalae</taxon>
        <taxon>rosids</taxon>
        <taxon>fabids</taxon>
        <taxon>Fabales</taxon>
        <taxon>Fabaceae</taxon>
        <taxon>Papilionoideae</taxon>
        <taxon>50 kb inversion clade</taxon>
        <taxon>NPAAA clade</taxon>
        <taxon>Hologalegina</taxon>
        <taxon>IRL clade</taxon>
        <taxon>Trifolieae</taxon>
        <taxon>Trifolium</taxon>
    </lineage>
</organism>
<evidence type="ECO:0000313" key="2">
    <source>
        <dbReference type="Proteomes" id="UP000236291"/>
    </source>
</evidence>
<gene>
    <name evidence="1" type="ORF">L195_g054330</name>
</gene>
<reference evidence="1 2" key="1">
    <citation type="journal article" date="2014" name="Am. J. Bot.">
        <title>Genome assembly and annotation for red clover (Trifolium pratense; Fabaceae).</title>
        <authorList>
            <person name="Istvanek J."/>
            <person name="Jaros M."/>
            <person name="Krenek A."/>
            <person name="Repkova J."/>
        </authorList>
    </citation>
    <scope>NUCLEOTIDE SEQUENCE [LARGE SCALE GENOMIC DNA]</scope>
    <source>
        <strain evidence="2">cv. Tatra</strain>
        <tissue evidence="1">Young leaves</tissue>
    </source>
</reference>
<evidence type="ECO:0000313" key="1">
    <source>
        <dbReference type="EMBL" id="PNX65035.1"/>
    </source>
</evidence>
<accession>A0A2K3KFG8</accession>
<proteinExistence type="predicted"/>
<protein>
    <submittedName>
        <fullName evidence="1">Uncharacterized protein</fullName>
    </submittedName>
</protein>
<sequence>MVRQRVRPAPCIEILSDKGGQTAYPVELPQRRCKCSVAKEDFARGGA</sequence>
<comment type="caution">
    <text evidence="1">The sequence shown here is derived from an EMBL/GenBank/DDBJ whole genome shotgun (WGS) entry which is preliminary data.</text>
</comment>